<dbReference type="EMBL" id="VLLC01000008">
    <property type="protein sequence ID" value="TWI73285.1"/>
    <property type="molecule type" value="Genomic_DNA"/>
</dbReference>
<reference evidence="1 2" key="1">
    <citation type="submission" date="2019-07" db="EMBL/GenBank/DDBJ databases">
        <title>Genome sequencing of 100 strains of the haloalkaliphilic chemolithoautotrophic sulfur-oxidizing bacterium Thioalkalivibrio.</title>
        <authorList>
            <person name="Muyzer G."/>
        </authorList>
    </citation>
    <scope>NUCLEOTIDE SEQUENCE [LARGE SCALE GENOMIC DNA]</scope>
    <source>
        <strain evidence="1 2">ASO4-4</strain>
    </source>
</reference>
<organism evidence="1 2">
    <name type="scientific">Desulfobotulus alkaliphilus</name>
    <dbReference type="NCBI Taxonomy" id="622671"/>
    <lineage>
        <taxon>Bacteria</taxon>
        <taxon>Pseudomonadati</taxon>
        <taxon>Thermodesulfobacteriota</taxon>
        <taxon>Desulfobacteria</taxon>
        <taxon>Desulfobacterales</taxon>
        <taxon>Desulfobacteraceae</taxon>
        <taxon>Desulfobotulus</taxon>
    </lineage>
</organism>
<name>A0A562RVY8_9BACT</name>
<accession>A0A562RVY8</accession>
<dbReference type="Proteomes" id="UP000318307">
    <property type="component" value="Unassembled WGS sequence"/>
</dbReference>
<gene>
    <name evidence="1" type="ORF">LZ24_01374</name>
</gene>
<keyword evidence="2" id="KW-1185">Reference proteome</keyword>
<sequence>MTTRSLSPHEERLMALAAKRRHLETLSEEEVLDVLLSDPQALPLVHSYPEEDFFLLMHRIGPDDFLPVLSMATDRQWHFIVDQECWERDVPDYAVMNLWFCRFLRAAPKRFVRFMVEEEGDLMDAWLFRNLEVRIREHDEDPSDFPDGFTTLDDVLYFRLKPMPEDEGSPEEKEAREEALQIFIRSLADTSHPLYFRILQEMPWSIPAELEEASLHWRRVRLAEKGFIPAEEAGGLFQPLREGELESRGRKVFAGAGEARVFSIPEQGLRMASMDTGFSEALTLLDADHVLTDLYLEMAALCNRFIGAGGKVLRSREELDAAGRAVMGYVRLGIARITGEREPSPRASTAVLRTYRLDFIFRAGAGPVMRLKWKVGGWYKKAWFRRSGLALSFWDEEGMGLLGGLLLDMPLRFDAAASAGTYYVPFDSDGDLVRAEGQVNDILALDDVFALLGLGEVDGMGRLLTWKNMLLTLWAQDRLGDGGNRLVPVHEERFRSFFDTLREKTAAGFAIPMERKNDFLAWLSERTGLLPAVLADRTGAVLERLFLDLEEEIAGIPADSLPDHRYMRFFLLRQA</sequence>
<evidence type="ECO:0000313" key="2">
    <source>
        <dbReference type="Proteomes" id="UP000318307"/>
    </source>
</evidence>
<dbReference type="AlphaFoldDB" id="A0A562RVY8"/>
<dbReference type="RefSeq" id="WP_144683860.1">
    <property type="nucleotide sequence ID" value="NZ_VLLC01000008.1"/>
</dbReference>
<protein>
    <submittedName>
        <fullName evidence="1">Uncharacterized protein</fullName>
    </submittedName>
</protein>
<evidence type="ECO:0000313" key="1">
    <source>
        <dbReference type="EMBL" id="TWI73285.1"/>
    </source>
</evidence>
<dbReference type="OrthoDB" id="5479105at2"/>
<dbReference type="Pfam" id="PF19676">
    <property type="entry name" value="DUF6178"/>
    <property type="match status" value="1"/>
</dbReference>
<proteinExistence type="predicted"/>
<comment type="caution">
    <text evidence="1">The sequence shown here is derived from an EMBL/GenBank/DDBJ whole genome shotgun (WGS) entry which is preliminary data.</text>
</comment>
<dbReference type="InterPro" id="IPR045750">
    <property type="entry name" value="DUF6178"/>
</dbReference>